<reference evidence="4" key="1">
    <citation type="submission" date="2020-07" db="EMBL/GenBank/DDBJ databases">
        <title>Description of Mycobacterium gordonae subsp. intergordonae subsp.nov. and Mycobacterium gordonae subsp. gordonae subsp. nov.</title>
        <authorList>
            <person name="Yu X."/>
        </authorList>
    </citation>
    <scope>NUCLEOTIDE SEQUENCE [LARGE SCALE GENOMIC DNA]</scope>
    <source>
        <strain evidence="4">24</strain>
    </source>
</reference>
<evidence type="ECO:0000259" key="1">
    <source>
        <dbReference type="Pfam" id="PF02625"/>
    </source>
</evidence>
<reference evidence="4" key="3">
    <citation type="submission" date="2023-07" db="EMBL/GenBank/DDBJ databases">
        <title>Description of Mycobacterium gordonae subsp. intergordonae subsp.nov. and Mycobacterium gordonae subsp. gordonae subsp. nov.</title>
        <authorList>
            <person name="Huang H."/>
        </authorList>
    </citation>
    <scope>NUCLEOTIDE SEQUENCE [LARGE SCALE GENOMIC DNA]</scope>
    <source>
        <strain evidence="4">24</strain>
    </source>
</reference>
<dbReference type="InterPro" id="IPR003777">
    <property type="entry name" value="XdhC_CoxI"/>
</dbReference>
<dbReference type="Pfam" id="PF02625">
    <property type="entry name" value="XdhC_CoxI"/>
    <property type="match status" value="2"/>
</dbReference>
<feature type="domain" description="XdhC- CoxI" evidence="1">
    <location>
        <begin position="12"/>
        <end position="78"/>
    </location>
</feature>
<dbReference type="InterPro" id="IPR027051">
    <property type="entry name" value="XdhC_Rossmann_dom"/>
</dbReference>
<reference evidence="3 4" key="2">
    <citation type="submission" date="2020-07" db="EMBL/GenBank/DDBJ databases">
        <authorList>
            <person name="Yu X."/>
        </authorList>
    </citation>
    <scope>NUCLEOTIDE SEQUENCE [LARGE SCALE GENOMIC DNA]</scope>
    <source>
        <strain evidence="4">24</strain>
    </source>
</reference>
<dbReference type="EMBL" id="CP059165">
    <property type="protein sequence ID" value="QLL09235.1"/>
    <property type="molecule type" value="Genomic_DNA"/>
</dbReference>
<dbReference type="Proteomes" id="UP000510682">
    <property type="component" value="Chromosome"/>
</dbReference>
<dbReference type="InterPro" id="IPR052698">
    <property type="entry name" value="MoCofactor_Util/Proc"/>
</dbReference>
<dbReference type="PANTHER" id="PTHR30388:SF4">
    <property type="entry name" value="MOLYBDENUM COFACTOR INSERTION CHAPERONE PAOD"/>
    <property type="match status" value="1"/>
</dbReference>
<protein>
    <submittedName>
        <fullName evidence="3">XdhC family protein</fullName>
    </submittedName>
</protein>
<organism evidence="3 4">
    <name type="scientific">Mycobacterium vicinigordonae</name>
    <dbReference type="NCBI Taxonomy" id="1719132"/>
    <lineage>
        <taxon>Bacteria</taxon>
        <taxon>Bacillati</taxon>
        <taxon>Actinomycetota</taxon>
        <taxon>Actinomycetes</taxon>
        <taxon>Mycobacteriales</taxon>
        <taxon>Mycobacteriaceae</taxon>
        <taxon>Mycobacterium</taxon>
    </lineage>
</organism>
<dbReference type="Pfam" id="PF13478">
    <property type="entry name" value="XdhC_C"/>
    <property type="match status" value="1"/>
</dbReference>
<name>A0A7D6I078_9MYCO</name>
<dbReference type="RefSeq" id="WP_180917817.1">
    <property type="nucleotide sequence ID" value="NZ_CP059165.1"/>
</dbReference>
<keyword evidence="4" id="KW-1185">Reference proteome</keyword>
<dbReference type="Gene3D" id="3.40.50.720">
    <property type="entry name" value="NAD(P)-binding Rossmann-like Domain"/>
    <property type="match status" value="1"/>
</dbReference>
<dbReference type="PANTHER" id="PTHR30388">
    <property type="entry name" value="ALDEHYDE OXIDOREDUCTASE MOLYBDENUM COFACTOR ASSEMBLY PROTEIN"/>
    <property type="match status" value="1"/>
</dbReference>
<feature type="domain" description="XdhC- CoxI" evidence="1">
    <location>
        <begin position="118"/>
        <end position="180"/>
    </location>
</feature>
<evidence type="ECO:0000259" key="2">
    <source>
        <dbReference type="Pfam" id="PF13478"/>
    </source>
</evidence>
<dbReference type="AlphaFoldDB" id="A0A7D6I078"/>
<evidence type="ECO:0000313" key="4">
    <source>
        <dbReference type="Proteomes" id="UP000510682"/>
    </source>
</evidence>
<feature type="domain" description="XdhC Rossmann" evidence="2">
    <location>
        <begin position="203"/>
        <end position="350"/>
    </location>
</feature>
<sequence length="376" mass="40074">MREVLSDLLAVWRCGQTASVATVVRTFRSAPRPTGAAMLIAPDGSVSGAVSGGCIEGAVYQLGIEVMQTGKPMLQRYGVGDDDVFAVGLTCGGTLDVFVEPLSRNTFAELERIGDDIDAHRPVAVATVISHPVAERVGHRLVVRSDEATGSIGMPHTNEAVADDARGLLAAGRSEVLTYGPDGRRRGIGMEVFVASYAPRPRMLIFGAIDFAAAVAQQGAFLGYRVTICDARPLFATPGRFPAADEVVVDWPHRYLAAQARVGAVDARTVICVLTHDPKFDVPLLEVALRLPDLAYIGAMGSRRTHDDRVRRLQRVGITDTQLARLKSPIGLDLGGRTAEETAVSIAAEIVARRWGGGGRPLADISGPIHREQHGC</sequence>
<evidence type="ECO:0000313" key="3">
    <source>
        <dbReference type="EMBL" id="QLL09235.1"/>
    </source>
</evidence>
<proteinExistence type="predicted"/>
<gene>
    <name evidence="3" type="ORF">H0P51_10310</name>
</gene>
<dbReference type="KEGG" id="mgor:H0P51_10310"/>
<accession>A0A7D6I078</accession>